<name>A0A2S6ZZW3_9XANT</name>
<dbReference type="EMBL" id="MDSL01000023">
    <property type="protein sequence ID" value="PPT98778.1"/>
    <property type="molecule type" value="Genomic_DNA"/>
</dbReference>
<reference evidence="2 3" key="1">
    <citation type="submission" date="2016-08" db="EMBL/GenBank/DDBJ databases">
        <title>Evolution of the type three secretion system and type three effector repertoires in Xanthomonas.</title>
        <authorList>
            <person name="Merda D."/>
            <person name="Briand M."/>
            <person name="Bosis E."/>
            <person name="Rousseau C."/>
            <person name="Portier P."/>
            <person name="Jacques M.-A."/>
            <person name="Fischer-Le Saux M."/>
        </authorList>
    </citation>
    <scope>NUCLEOTIDE SEQUENCE [LARGE SCALE GENOMIC DNA]</scope>
    <source>
        <strain evidence="2 3">CFBP 7409</strain>
    </source>
</reference>
<proteinExistence type="predicted"/>
<comment type="caution">
    <text evidence="2">The sequence shown here is derived from an EMBL/GenBank/DDBJ whole genome shotgun (WGS) entry which is preliminary data.</text>
</comment>
<dbReference type="InterPro" id="IPR049248">
    <property type="entry name" value="DUF6881"/>
</dbReference>
<evidence type="ECO:0000259" key="1">
    <source>
        <dbReference type="Pfam" id="PF21812"/>
    </source>
</evidence>
<accession>A0A2S6ZZW3</accession>
<protein>
    <recommendedName>
        <fullName evidence="1">DUF6881 domain-containing protein</fullName>
    </recommendedName>
</protein>
<evidence type="ECO:0000313" key="3">
    <source>
        <dbReference type="Proteomes" id="UP000238049"/>
    </source>
</evidence>
<dbReference type="Proteomes" id="UP000238049">
    <property type="component" value="Unassembled WGS sequence"/>
</dbReference>
<dbReference type="AlphaFoldDB" id="A0A2S6ZZW3"/>
<dbReference type="Pfam" id="PF21812">
    <property type="entry name" value="DUF6881"/>
    <property type="match status" value="1"/>
</dbReference>
<feature type="domain" description="DUF6881" evidence="1">
    <location>
        <begin position="2"/>
        <end position="88"/>
    </location>
</feature>
<gene>
    <name evidence="2" type="ORF">XarbCFBP7409_12260</name>
</gene>
<evidence type="ECO:0000313" key="2">
    <source>
        <dbReference type="EMBL" id="PPT98778.1"/>
    </source>
</evidence>
<organism evidence="2 3">
    <name type="scientific">Xanthomonas arboricola pv. guizotiae</name>
    <dbReference type="NCBI Taxonomy" id="487867"/>
    <lineage>
        <taxon>Bacteria</taxon>
        <taxon>Pseudomonadati</taxon>
        <taxon>Pseudomonadota</taxon>
        <taxon>Gammaproteobacteria</taxon>
        <taxon>Lysobacterales</taxon>
        <taxon>Lysobacteraceae</taxon>
        <taxon>Xanthomonas</taxon>
    </lineage>
</organism>
<sequence>MKYIDVEWKHQNIDEPTRLVLELDHHRCEIRKLEFFLDGKVGFATRHINSPGTELSSTAIPPLAEVNQSSEFNGVCISAQIFESLWAAHAPVKA</sequence>
<dbReference type="RefSeq" id="WP_104563788.1">
    <property type="nucleotide sequence ID" value="NZ_MDSK01000028.1"/>
</dbReference>